<sequence>MTTATCRATEGVFGSLAGRGLPQLLLPVPPLFPVFMKWTPELTLYLMDVLCLPIV</sequence>
<dbReference type="AlphaFoldDB" id="A0A0A9BV30"/>
<proteinExistence type="predicted"/>
<organism evidence="1">
    <name type="scientific">Arundo donax</name>
    <name type="common">Giant reed</name>
    <name type="synonym">Donax arundinaceus</name>
    <dbReference type="NCBI Taxonomy" id="35708"/>
    <lineage>
        <taxon>Eukaryota</taxon>
        <taxon>Viridiplantae</taxon>
        <taxon>Streptophyta</taxon>
        <taxon>Embryophyta</taxon>
        <taxon>Tracheophyta</taxon>
        <taxon>Spermatophyta</taxon>
        <taxon>Magnoliopsida</taxon>
        <taxon>Liliopsida</taxon>
        <taxon>Poales</taxon>
        <taxon>Poaceae</taxon>
        <taxon>PACMAD clade</taxon>
        <taxon>Arundinoideae</taxon>
        <taxon>Arundineae</taxon>
        <taxon>Arundo</taxon>
    </lineage>
</organism>
<accession>A0A0A9BV30</accession>
<evidence type="ECO:0000313" key="1">
    <source>
        <dbReference type="EMBL" id="JAD66058.1"/>
    </source>
</evidence>
<dbReference type="EMBL" id="GBRH01231837">
    <property type="protein sequence ID" value="JAD66058.1"/>
    <property type="molecule type" value="Transcribed_RNA"/>
</dbReference>
<protein>
    <submittedName>
        <fullName evidence="1">Uncharacterized protein</fullName>
    </submittedName>
</protein>
<reference evidence="1" key="2">
    <citation type="journal article" date="2015" name="Data Brief">
        <title>Shoot transcriptome of the giant reed, Arundo donax.</title>
        <authorList>
            <person name="Barrero R.A."/>
            <person name="Guerrero F.D."/>
            <person name="Moolhuijzen P."/>
            <person name="Goolsby J.A."/>
            <person name="Tidwell J."/>
            <person name="Bellgard S.E."/>
            <person name="Bellgard M.I."/>
        </authorList>
    </citation>
    <scope>NUCLEOTIDE SEQUENCE</scope>
    <source>
        <tissue evidence="1">Shoot tissue taken approximately 20 cm above the soil surface</tissue>
    </source>
</reference>
<name>A0A0A9BV30_ARUDO</name>
<reference evidence="1" key="1">
    <citation type="submission" date="2014-09" db="EMBL/GenBank/DDBJ databases">
        <authorList>
            <person name="Magalhaes I.L.F."/>
            <person name="Oliveira U."/>
            <person name="Santos F.R."/>
            <person name="Vidigal T.H.D.A."/>
            <person name="Brescovit A.D."/>
            <person name="Santos A.J."/>
        </authorList>
    </citation>
    <scope>NUCLEOTIDE SEQUENCE</scope>
    <source>
        <tissue evidence="1">Shoot tissue taken approximately 20 cm above the soil surface</tissue>
    </source>
</reference>